<dbReference type="PANTHER" id="PTHR43000">
    <property type="entry name" value="DTDP-D-GLUCOSE 4,6-DEHYDRATASE-RELATED"/>
    <property type="match status" value="1"/>
</dbReference>
<dbReference type="EC" id="4.2.1.46" evidence="4 7"/>
<comment type="cofactor">
    <cofactor evidence="2 7">
        <name>NAD(+)</name>
        <dbReference type="ChEBI" id="CHEBI:57540"/>
    </cofactor>
</comment>
<evidence type="ECO:0000256" key="7">
    <source>
        <dbReference type="RuleBase" id="RU004473"/>
    </source>
</evidence>
<dbReference type="Gene3D" id="3.40.50.720">
    <property type="entry name" value="NAD(P)-binding Rossmann-like Domain"/>
    <property type="match status" value="2"/>
</dbReference>
<dbReference type="InterPro" id="IPR036291">
    <property type="entry name" value="NAD(P)-bd_dom_sf"/>
</dbReference>
<evidence type="ECO:0000256" key="6">
    <source>
        <dbReference type="ARBA" id="ARBA00023239"/>
    </source>
</evidence>
<dbReference type="FunFam" id="3.40.50.720:FF:000108">
    <property type="entry name" value="dTDP-glucose 4,6-dehydratase"/>
    <property type="match status" value="1"/>
</dbReference>
<proteinExistence type="inferred from homology"/>
<dbReference type="Gene3D" id="3.90.25.10">
    <property type="entry name" value="UDP-galactose 4-epimerase, domain 1"/>
    <property type="match status" value="2"/>
</dbReference>
<evidence type="ECO:0000256" key="2">
    <source>
        <dbReference type="ARBA" id="ARBA00001911"/>
    </source>
</evidence>
<dbReference type="Proteomes" id="UP000199058">
    <property type="component" value="Unassembled WGS sequence"/>
</dbReference>
<feature type="domain" description="NAD(P)-binding" evidence="8">
    <location>
        <begin position="4"/>
        <end position="362"/>
    </location>
</feature>
<evidence type="ECO:0000256" key="5">
    <source>
        <dbReference type="ARBA" id="ARBA00023027"/>
    </source>
</evidence>
<evidence type="ECO:0000313" key="9">
    <source>
        <dbReference type="EMBL" id="SFC13895.1"/>
    </source>
</evidence>
<dbReference type="NCBIfam" id="TIGR01181">
    <property type="entry name" value="dTDP_gluc_dehyt"/>
    <property type="match status" value="1"/>
</dbReference>
<dbReference type="AlphaFoldDB" id="A0A1I1GR01"/>
<dbReference type="InterPro" id="IPR016040">
    <property type="entry name" value="NAD(P)-bd_dom"/>
</dbReference>
<reference evidence="9 10" key="1">
    <citation type="submission" date="2016-10" db="EMBL/GenBank/DDBJ databases">
        <authorList>
            <person name="de Groot N.N."/>
        </authorList>
    </citation>
    <scope>NUCLEOTIDE SEQUENCE [LARGE SCALE GENOMIC DNA]</scope>
    <source>
        <strain evidence="9 10">DSM 18438</strain>
    </source>
</reference>
<dbReference type="InterPro" id="IPR005888">
    <property type="entry name" value="dTDP_Gluc_deHydtase"/>
</dbReference>
<evidence type="ECO:0000256" key="1">
    <source>
        <dbReference type="ARBA" id="ARBA00001539"/>
    </source>
</evidence>
<organism evidence="9 10">
    <name type="scientific">Marinospirillum celere</name>
    <dbReference type="NCBI Taxonomy" id="1122252"/>
    <lineage>
        <taxon>Bacteria</taxon>
        <taxon>Pseudomonadati</taxon>
        <taxon>Pseudomonadota</taxon>
        <taxon>Gammaproteobacteria</taxon>
        <taxon>Oceanospirillales</taxon>
        <taxon>Oceanospirillaceae</taxon>
        <taxon>Marinospirillum</taxon>
    </lineage>
</organism>
<gene>
    <name evidence="9" type="ORF">SAMN05660443_1576</name>
</gene>
<evidence type="ECO:0000313" key="10">
    <source>
        <dbReference type="Proteomes" id="UP000199058"/>
    </source>
</evidence>
<comment type="similarity">
    <text evidence="3 7">Belongs to the NAD(P)-dependent epimerase/dehydratase family. dTDP-glucose dehydratase subfamily.</text>
</comment>
<dbReference type="SUPFAM" id="SSF51735">
    <property type="entry name" value="NAD(P)-binding Rossmann-fold domains"/>
    <property type="match status" value="1"/>
</dbReference>
<dbReference type="EMBL" id="FOLH01000003">
    <property type="protein sequence ID" value="SFC13895.1"/>
    <property type="molecule type" value="Genomic_DNA"/>
</dbReference>
<evidence type="ECO:0000256" key="4">
    <source>
        <dbReference type="ARBA" id="ARBA00011990"/>
    </source>
</evidence>
<dbReference type="RefSeq" id="WP_091961659.1">
    <property type="nucleotide sequence ID" value="NZ_FOLH01000003.1"/>
</dbReference>
<dbReference type="CDD" id="cd05246">
    <property type="entry name" value="dTDP_GD_SDR_e"/>
    <property type="match status" value="1"/>
</dbReference>
<protein>
    <recommendedName>
        <fullName evidence="4 7">dTDP-glucose 4,6-dehydratase</fullName>
        <ecNumber evidence="4 7">4.2.1.46</ecNumber>
    </recommendedName>
</protein>
<keyword evidence="10" id="KW-1185">Reference proteome</keyword>
<keyword evidence="5" id="KW-0520">NAD</keyword>
<dbReference type="OrthoDB" id="9803010at2"/>
<accession>A0A1I1GR01</accession>
<evidence type="ECO:0000256" key="3">
    <source>
        <dbReference type="ARBA" id="ARBA00008178"/>
    </source>
</evidence>
<keyword evidence="6 7" id="KW-0456">Lyase</keyword>
<sequence length="392" mass="44580">MKLLITGGAGFIGSAVIRHIIQNTQDSVVNIDKLTYAGNLENLVAVEQSSRYAFEQVDICNRLQLEDVFNQHQPDAIMHLAAESHVDRSIDGPAAFIETNIVGTYTLLEVARSYWQGLDTERKQGFRFHHISTDEVYGDLPHPDEDDQAESKLFTETTAYAPSSPYSASKASSDHLVRAWHRTYGLPVIITNCSNNYGPYHFPEKLVPHIILNALKGKPLPVYGKGDQIRDWLYVEDHARALYKVVTKGQVGETYNIGGHNEKQNIEVVHTLCEILQELKPFDSVVGAQPLNDHRSQSELLHKESAGTHFVGAQSLRDYRQLITFVQDRPGHDRRYAIDSSKIERELGWKPQETFESGMRKTVHWYLDNQEWWQRVLNGSYQLTRLGHDSQS</sequence>
<dbReference type="GO" id="GO:0008460">
    <property type="term" value="F:dTDP-glucose 4,6-dehydratase activity"/>
    <property type="evidence" value="ECO:0007669"/>
    <property type="project" value="UniProtKB-EC"/>
</dbReference>
<comment type="catalytic activity">
    <reaction evidence="1 7">
        <text>dTDP-alpha-D-glucose = dTDP-4-dehydro-6-deoxy-alpha-D-glucose + H2O</text>
        <dbReference type="Rhea" id="RHEA:17221"/>
        <dbReference type="ChEBI" id="CHEBI:15377"/>
        <dbReference type="ChEBI" id="CHEBI:57477"/>
        <dbReference type="ChEBI" id="CHEBI:57649"/>
        <dbReference type="EC" id="4.2.1.46"/>
    </reaction>
</comment>
<dbReference type="GO" id="GO:0009225">
    <property type="term" value="P:nucleotide-sugar metabolic process"/>
    <property type="evidence" value="ECO:0007669"/>
    <property type="project" value="InterPro"/>
</dbReference>
<evidence type="ECO:0000259" key="8">
    <source>
        <dbReference type="Pfam" id="PF16363"/>
    </source>
</evidence>
<dbReference type="Pfam" id="PF16363">
    <property type="entry name" value="GDP_Man_Dehyd"/>
    <property type="match status" value="1"/>
</dbReference>
<dbReference type="STRING" id="1122252.SAMN05660443_1576"/>
<name>A0A1I1GR01_9GAMM</name>